<accession>D8IUG1</accession>
<feature type="transmembrane region" description="Helical" evidence="1">
    <location>
        <begin position="103"/>
        <end position="127"/>
    </location>
</feature>
<dbReference type="HOGENOM" id="CLU_1145969_0_0_4"/>
<keyword evidence="1" id="KW-0812">Transmembrane</keyword>
<dbReference type="AlphaFoldDB" id="D8IUG1"/>
<organism evidence="2 3">
    <name type="scientific">Herbaspirillum seropedicae (strain SmR1)</name>
    <dbReference type="NCBI Taxonomy" id="757424"/>
    <lineage>
        <taxon>Bacteria</taxon>
        <taxon>Pseudomonadati</taxon>
        <taxon>Pseudomonadota</taxon>
        <taxon>Betaproteobacteria</taxon>
        <taxon>Burkholderiales</taxon>
        <taxon>Oxalobacteraceae</taxon>
        <taxon>Herbaspirillum</taxon>
    </lineage>
</organism>
<dbReference type="STRING" id="757424.Hsero_4224"/>
<dbReference type="KEGG" id="hse:Hsero_4224"/>
<sequence>MRCCRSEWRREHVMDRSVLGFLLPQWQAAGEGGLQLVFALLFVLALILMPWLVRRAATPAQWQQRWAALSADPQSLPSSITPEQLSQIVATGPERWARLVPGLLLMAGLLGTFIGLGLALGEASGALDGAQAPTALAAVLDTLGAKFRIAAWGILSYLILRLWWAASAHEQARLAWSAAALGALAAQAVQRQVQQEQAQQQRLIEAISHNGQALLAAQQAEAQRAHVRHAELVDALQRQVAR</sequence>
<keyword evidence="1" id="KW-0472">Membrane</keyword>
<evidence type="ECO:0000256" key="1">
    <source>
        <dbReference type="SAM" id="Phobius"/>
    </source>
</evidence>
<dbReference type="EMBL" id="CP002039">
    <property type="protein sequence ID" value="ADJ65693.1"/>
    <property type="molecule type" value="Genomic_DNA"/>
</dbReference>
<dbReference type="Proteomes" id="UP000000329">
    <property type="component" value="Chromosome"/>
</dbReference>
<evidence type="ECO:0000313" key="2">
    <source>
        <dbReference type="EMBL" id="ADJ65693.1"/>
    </source>
</evidence>
<dbReference type="eggNOG" id="ENOG50335S9">
    <property type="taxonomic scope" value="Bacteria"/>
</dbReference>
<name>D8IUG1_HERSS</name>
<proteinExistence type="predicted"/>
<protein>
    <recommendedName>
        <fullName evidence="4">MotA/TolQ/ExbB proton channel domain-containing protein</fullName>
    </recommendedName>
</protein>
<keyword evidence="3" id="KW-1185">Reference proteome</keyword>
<feature type="transmembrane region" description="Helical" evidence="1">
    <location>
        <begin position="32"/>
        <end position="53"/>
    </location>
</feature>
<evidence type="ECO:0000313" key="3">
    <source>
        <dbReference type="Proteomes" id="UP000000329"/>
    </source>
</evidence>
<evidence type="ECO:0008006" key="4">
    <source>
        <dbReference type="Google" id="ProtNLM"/>
    </source>
</evidence>
<reference evidence="2 3" key="1">
    <citation type="submission" date="2010-04" db="EMBL/GenBank/DDBJ databases">
        <title>The genome of Herbaspirillum seropedicae SmR1, an endophytic, nitrogen-fixing, plant-growth promoting beta-Proteobacteria.</title>
        <authorList>
            <person name="Pedrosa F.O."/>
            <person name="Monteiro R.A."/>
            <person name="Wassem R."/>
            <person name="Cruz L.M."/>
            <person name="Ayub R.A."/>
            <person name="Colauto N.B."/>
            <person name="Fernandez M.A."/>
            <person name="Fungaro M.H.P."/>
            <person name="Grisard E.C."/>
            <person name="Hungria M."/>
            <person name="Madeira H.M.F."/>
            <person name="Nodari R.O."/>
            <person name="Osaku C.A."/>
            <person name="Petzl-Erler M.L."/>
            <person name="Terenzi H."/>
            <person name="Vieira L.G.E."/>
            <person name="Almeida M.I.M."/>
            <person name="Alves L.R."/>
            <person name="Arantes O.M.N."/>
            <person name="Balsanelli E."/>
            <person name="Barcellos F.G."/>
            <person name="Baura V.A."/>
            <person name="Binde D.R."/>
            <person name="Campo R.J."/>
            <person name="Chubatsu L.S."/>
            <person name="Chueire L.M.O."/>
            <person name="Ciferri R.R."/>
            <person name="Correa L.C."/>
            <person name="da Conceicao Silva J.L."/>
            <person name="Dabul A.N.G."/>
            <person name="Dambros B.P."/>
            <person name="Faoro H."/>
            <person name="Favetti A."/>
            <person name="Friedermann G."/>
            <person name="Furlaneto M.C."/>
            <person name="Gasques L.S."/>
            <person name="Gimenes C.C.T."/>
            <person name="Gioppo N.M.R."/>
            <person name="Glienke-Blanco C."/>
            <person name="Godoy L.P."/>
            <person name="Guerra M.P."/>
            <person name="Karp S."/>
            <person name="Kava-Cordeiro V."/>
            <person name="Margarido V.P."/>
            <person name="Mathioni S.M."/>
            <person name="Menck-Soares M.A."/>
            <person name="Murace N.K."/>
            <person name="Nicolas M.F."/>
            <person name="Oliveira C.E.C."/>
            <person name="Pagnan N.A.B."/>
            <person name="Pamphile J.A."/>
            <person name="Patussi E.V."/>
            <person name="Pereira L.F.P."/>
            <person name="Pereira-Ferrari L."/>
            <person name="Pinto F.G.S."/>
            <person name="Precoma C."/>
            <person name="Prioli A.J."/>
            <person name="Prioli S.M.A.P."/>
            <person name="Raittz R.T."/>
            <person name="Ramos H.J.O."/>
            <person name="Ribeiro E.M.S.F."/>
            <person name="Rigo L.U."/>
            <person name="Rocha C.L.M.S.C."/>
            <person name="Rocha S.N."/>
            <person name="Santos K."/>
            <person name="Satori D."/>
            <person name="Silva A.G."/>
            <person name="Simao R.C.G."/>
            <person name="Soares M.A.M."/>
            <person name="Souza E.M."/>
            <person name="Steffens M.B.R."/>
            <person name="Steindel M."/>
            <person name="Tadra-Sfeir M.Z."/>
            <person name="Takahashi E.K."/>
            <person name="Torres R.A."/>
            <person name="Valle J.S."/>
            <person name="Vernal J.I."/>
            <person name="Vilas-Boas L.A."/>
            <person name="Watanabe M.A.E."/>
            <person name="Weiss V.A."/>
            <person name="Yates M.A."/>
            <person name="Souza E.M."/>
        </authorList>
    </citation>
    <scope>NUCLEOTIDE SEQUENCE [LARGE SCALE GENOMIC DNA]</scope>
    <source>
        <strain evidence="2 3">SmR1</strain>
    </source>
</reference>
<gene>
    <name evidence="2" type="ordered locus">Hsero_4224</name>
</gene>
<keyword evidence="1" id="KW-1133">Transmembrane helix</keyword>
<feature type="transmembrane region" description="Helical" evidence="1">
    <location>
        <begin position="147"/>
        <end position="164"/>
    </location>
</feature>